<dbReference type="Pfam" id="PF12728">
    <property type="entry name" value="HTH_17"/>
    <property type="match status" value="1"/>
</dbReference>
<dbReference type="RefSeq" id="WP_080712844.1">
    <property type="nucleotide sequence ID" value="NZ_AP018736.1"/>
</dbReference>
<feature type="region of interest" description="Disordered" evidence="1">
    <location>
        <begin position="1"/>
        <end position="20"/>
    </location>
</feature>
<proteinExistence type="predicted"/>
<protein>
    <submittedName>
        <fullName evidence="3">Putative repressor protein</fullName>
    </submittedName>
</protein>
<evidence type="ECO:0000256" key="1">
    <source>
        <dbReference type="SAM" id="MobiDB-lite"/>
    </source>
</evidence>
<dbReference type="InterPro" id="IPR009061">
    <property type="entry name" value="DNA-bd_dom_put_sf"/>
</dbReference>
<feature type="domain" description="Helix-turn-helix" evidence="2">
    <location>
        <begin position="42"/>
        <end position="90"/>
    </location>
</feature>
<dbReference type="InterPro" id="IPR010093">
    <property type="entry name" value="SinI_DNA-bd"/>
</dbReference>
<dbReference type="AlphaFoldDB" id="A0A2Z5U6P1"/>
<reference evidence="3" key="2">
    <citation type="journal article" date="2018" name="J. Biosci. Bioeng.">
        <title>Isolation of two plasmids, pRET1100 and pRET1200, from Rhodococcus erythropolis IAM1400 and construction of a Rhodococcus-Escherichia coli shuttle vector.</title>
        <authorList>
            <person name="Yamamura E.-T."/>
        </authorList>
    </citation>
    <scope>NUCLEOTIDE SEQUENCE</scope>
    <source>
        <strain evidence="3">IAM 1400</strain>
        <plasmid evidence="3">pRET1100</plasmid>
    </source>
</reference>
<evidence type="ECO:0000313" key="3">
    <source>
        <dbReference type="EMBL" id="BBA94280.1"/>
    </source>
</evidence>
<dbReference type="InterPro" id="IPR041657">
    <property type="entry name" value="HTH_17"/>
</dbReference>
<dbReference type="NCBIfam" id="TIGR01764">
    <property type="entry name" value="excise"/>
    <property type="match status" value="1"/>
</dbReference>
<organism evidence="3">
    <name type="scientific">Rhodococcus erythropolis</name>
    <name type="common">Arthrobacter picolinophilus</name>
    <dbReference type="NCBI Taxonomy" id="1833"/>
    <lineage>
        <taxon>Bacteria</taxon>
        <taxon>Bacillati</taxon>
        <taxon>Actinomycetota</taxon>
        <taxon>Actinomycetes</taxon>
        <taxon>Mycobacteriales</taxon>
        <taxon>Nocardiaceae</taxon>
        <taxon>Rhodococcus</taxon>
        <taxon>Rhodococcus erythropolis group</taxon>
    </lineage>
</organism>
<dbReference type="SUPFAM" id="SSF46955">
    <property type="entry name" value="Putative DNA-binding domain"/>
    <property type="match status" value="1"/>
</dbReference>
<evidence type="ECO:0000259" key="2">
    <source>
        <dbReference type="Pfam" id="PF12728"/>
    </source>
</evidence>
<geneLocation type="plasmid" evidence="3">
    <name>pRET1100</name>
</geneLocation>
<sequence length="93" mass="10498">MTGPQERKRKAAKPSREPQLNCCEADVPKRAKQPPVPSTFDLLTVKETAGLLRVSQATLYRLLRSGEGPTYTRIGGQIRVHRESLRRFIEPRG</sequence>
<name>A0A2Z5U6P1_RHOER</name>
<reference evidence="3" key="1">
    <citation type="journal article" date="2018" name="Biosci. Biotechnol. Biochem.">
        <title>Construction of Rhodococcus expression vectors and expression of the aminoalcohol dehydrogenase gene in Rhodococcus erythropolis.</title>
        <authorList>
            <person name="Yamamura E.-T."/>
        </authorList>
    </citation>
    <scope>NUCLEOTIDE SEQUENCE</scope>
    <source>
        <strain evidence="3">IAM 1400</strain>
        <plasmid evidence="3">pRET1100</plasmid>
    </source>
</reference>
<dbReference type="EMBL" id="LC331663">
    <property type="protein sequence ID" value="BBA94280.1"/>
    <property type="molecule type" value="Genomic_DNA"/>
</dbReference>
<accession>A0A2Z5U6P1</accession>
<keyword evidence="3" id="KW-0614">Plasmid</keyword>
<dbReference type="GO" id="GO:0003677">
    <property type="term" value="F:DNA binding"/>
    <property type="evidence" value="ECO:0007669"/>
    <property type="project" value="InterPro"/>
</dbReference>